<evidence type="ECO:0000256" key="1">
    <source>
        <dbReference type="SAM" id="MobiDB-lite"/>
    </source>
</evidence>
<dbReference type="GeneID" id="27308836"/>
<dbReference type="PANTHER" id="PTHR39463">
    <property type="entry name" value="MEDUSA"/>
    <property type="match status" value="1"/>
</dbReference>
<evidence type="ECO:0000313" key="3">
    <source>
        <dbReference type="EMBL" id="KIW08950.1"/>
    </source>
</evidence>
<dbReference type="Proteomes" id="UP000053259">
    <property type="component" value="Unassembled WGS sequence"/>
</dbReference>
<feature type="compositionally biased region" description="Polar residues" evidence="1">
    <location>
        <begin position="634"/>
        <end position="650"/>
    </location>
</feature>
<evidence type="ECO:0000259" key="2">
    <source>
        <dbReference type="Pfam" id="PF23305"/>
    </source>
</evidence>
<dbReference type="Pfam" id="PF23305">
    <property type="entry name" value="DUF7082"/>
    <property type="match status" value="1"/>
</dbReference>
<protein>
    <recommendedName>
        <fullName evidence="2">DUF7082 domain-containing protein</fullName>
    </recommendedName>
</protein>
<dbReference type="EMBL" id="KN847530">
    <property type="protein sequence ID" value="KIW08950.1"/>
    <property type="molecule type" value="Genomic_DNA"/>
</dbReference>
<feature type="region of interest" description="Disordered" evidence="1">
    <location>
        <begin position="212"/>
        <end position="233"/>
    </location>
</feature>
<sequence>MSSYEKPQESYVYGYNSTRLGQEQTYAGPTQPSYGSQYPSSQVGESHALVSSHQMPYLDQSFEPRDTSFQANPAALIAARTRPSPEITSTGPYTGRPGETFCLSVRSKVDYTTRNYSFTILFGSTAAAVSLIKNFYRDPYHHYTLQTTVPPYRHSDPTQQSAMPLLLGVQDENGQSLGMKSLDTFTYLDNSPFSTYTAPLEVHKKRKYAEDTSEYSQLPAKRSASTTLQPRSQGAFAAVPEGNAFTYESGGLFTVPAIYERSISQQRPYATSITQRPSYAYPGSPPRHSGIKGRSPSLGAYGVHSSTSRPSPSPRMSATPQDSRSHGEANATPPSNPPLIRTSILQPQATSSFRTPGFNPYAIYPSAKAELDIQGELISMADFPSWTNEEKKAKRRLVEFHRRQEDSIIRASFKPVTVEERTQGAHCVSCIFWEERGECFVTSVDAIQLLEGLVGVRFTVEEKNRIRRNLEGFKPLTVSKQKEDSESFFRLIMGFPNPKPRNIEKDVKVFPWSILSSALKKIIGKYSASYASTSAILTPSTTAGFAVSIPEAVEHVPSTSPRSTTSSSASQSYQVSTILSSNVSSRAAIDVTSSPYEPVRQTSQAMTAIGHWAPQYPSSANTGQYTNEPGALSGRSSWDMSDYGEQQQLPNAPPYQMHYFQDSTPPEHVQPSRYPAHSQAHS</sequence>
<dbReference type="PANTHER" id="PTHR39463:SF1">
    <property type="entry name" value="MEDUSA"/>
    <property type="match status" value="1"/>
</dbReference>
<dbReference type="STRING" id="253628.A0A0D2AR26"/>
<dbReference type="OrthoDB" id="1751210at2759"/>
<dbReference type="InterPro" id="IPR055509">
    <property type="entry name" value="DUF7082"/>
</dbReference>
<accession>A0A0D2AR26</accession>
<dbReference type="GO" id="GO:0005634">
    <property type="term" value="C:nucleus"/>
    <property type="evidence" value="ECO:0007669"/>
    <property type="project" value="TreeGrafter"/>
</dbReference>
<feature type="region of interest" description="Disordered" evidence="1">
    <location>
        <begin position="271"/>
        <end position="341"/>
    </location>
</feature>
<keyword evidence="4" id="KW-1185">Reference proteome</keyword>
<organism evidence="3 4">
    <name type="scientific">Verruconis gallopava</name>
    <dbReference type="NCBI Taxonomy" id="253628"/>
    <lineage>
        <taxon>Eukaryota</taxon>
        <taxon>Fungi</taxon>
        <taxon>Dikarya</taxon>
        <taxon>Ascomycota</taxon>
        <taxon>Pezizomycotina</taxon>
        <taxon>Dothideomycetes</taxon>
        <taxon>Pleosporomycetidae</taxon>
        <taxon>Venturiales</taxon>
        <taxon>Sympoventuriaceae</taxon>
        <taxon>Verruconis</taxon>
    </lineage>
</organism>
<gene>
    <name evidence="3" type="ORF">PV09_00863</name>
</gene>
<feature type="domain" description="DUF7082" evidence="2">
    <location>
        <begin position="368"/>
        <end position="523"/>
    </location>
</feature>
<proteinExistence type="predicted"/>
<dbReference type="EMBL" id="KN847530">
    <property type="protein sequence ID" value="KIW08949.1"/>
    <property type="molecule type" value="Genomic_DNA"/>
</dbReference>
<dbReference type="RefSeq" id="XP_016218818.1">
    <property type="nucleotide sequence ID" value="XM_016353665.1"/>
</dbReference>
<dbReference type="AlphaFoldDB" id="A0A0D2AR26"/>
<feature type="compositionally biased region" description="Low complexity" evidence="1">
    <location>
        <begin position="305"/>
        <end position="320"/>
    </location>
</feature>
<evidence type="ECO:0000313" key="4">
    <source>
        <dbReference type="Proteomes" id="UP000053259"/>
    </source>
</evidence>
<name>A0A0D2AR26_9PEZI</name>
<dbReference type="RefSeq" id="XP_016218819.1">
    <property type="nucleotide sequence ID" value="XM_016353666.1"/>
</dbReference>
<reference evidence="3 4" key="1">
    <citation type="submission" date="2015-01" db="EMBL/GenBank/DDBJ databases">
        <title>The Genome Sequence of Ochroconis gallopava CBS43764.</title>
        <authorList>
            <consortium name="The Broad Institute Genomics Platform"/>
            <person name="Cuomo C."/>
            <person name="de Hoog S."/>
            <person name="Gorbushina A."/>
            <person name="Stielow B."/>
            <person name="Teixiera M."/>
            <person name="Abouelleil A."/>
            <person name="Chapman S.B."/>
            <person name="Priest M."/>
            <person name="Young S.K."/>
            <person name="Wortman J."/>
            <person name="Nusbaum C."/>
            <person name="Birren B."/>
        </authorList>
    </citation>
    <scope>NUCLEOTIDE SEQUENCE [LARGE SCALE GENOMIC DNA]</scope>
    <source>
        <strain evidence="3 4">CBS 43764</strain>
    </source>
</reference>
<feature type="compositionally biased region" description="Polar residues" evidence="1">
    <location>
        <begin position="223"/>
        <end position="232"/>
    </location>
</feature>
<dbReference type="VEuPathDB" id="FungiDB:PV09_00863"/>
<feature type="region of interest" description="Disordered" evidence="1">
    <location>
        <begin position="620"/>
        <end position="682"/>
    </location>
</feature>